<keyword evidence="2 3" id="KW-0802">TPR repeat</keyword>
<gene>
    <name evidence="4" type="ORF">SAMN05421738_10452</name>
</gene>
<dbReference type="PROSITE" id="PS50293">
    <property type="entry name" value="TPR_REGION"/>
    <property type="match status" value="1"/>
</dbReference>
<reference evidence="5" key="1">
    <citation type="submission" date="2016-10" db="EMBL/GenBank/DDBJ databases">
        <authorList>
            <person name="Varghese N."/>
            <person name="Submissions S."/>
        </authorList>
    </citation>
    <scope>NUCLEOTIDE SEQUENCE [LARGE SCALE GENOMIC DNA]</scope>
    <source>
        <strain evidence="5">XJ109</strain>
    </source>
</reference>
<dbReference type="AlphaFoldDB" id="A0A1I4UQ67"/>
<dbReference type="EMBL" id="FOUZ01000004">
    <property type="protein sequence ID" value="SFM91112.1"/>
    <property type="molecule type" value="Genomic_DNA"/>
</dbReference>
<accession>A0A1I4UQ67</accession>
<dbReference type="PROSITE" id="PS50005">
    <property type="entry name" value="TPR"/>
    <property type="match status" value="1"/>
</dbReference>
<dbReference type="Pfam" id="PF13181">
    <property type="entry name" value="TPR_8"/>
    <property type="match status" value="1"/>
</dbReference>
<dbReference type="PANTHER" id="PTHR44858:SF1">
    <property type="entry name" value="UDP-N-ACETYLGLUCOSAMINE--PEPTIDE N-ACETYLGLUCOSAMINYLTRANSFERASE SPINDLY-RELATED"/>
    <property type="match status" value="1"/>
</dbReference>
<protein>
    <submittedName>
        <fullName evidence="4">Tetratricopeptide repeat-containing protein</fullName>
    </submittedName>
</protein>
<evidence type="ECO:0000256" key="1">
    <source>
        <dbReference type="ARBA" id="ARBA00022737"/>
    </source>
</evidence>
<sequence>MKKILFLIIICQFSCKGQEYCPEGTNLLPMYGQIKKCKEQLDSDKKFIAESEKHFGDEKKASKFYVSKGWEYFYKNENEISMKRFNQAWLLDETNPEIYWGFGNLLGKKGEFEKSIKYFEKSIEIDPKNAKVYESISISYGQIFYKTKNIKYLDLTIENLKKAVKIEPENGRAFAQLASSYSYFVQKDSLRKYIKITDRIDPNLINPKIREIAKK</sequence>
<dbReference type="SUPFAM" id="SSF48452">
    <property type="entry name" value="TPR-like"/>
    <property type="match status" value="1"/>
</dbReference>
<dbReference type="Proteomes" id="UP000199149">
    <property type="component" value="Unassembled WGS sequence"/>
</dbReference>
<dbReference type="STRING" id="684065.SAMN05421738_10452"/>
<dbReference type="PANTHER" id="PTHR44858">
    <property type="entry name" value="TETRATRICOPEPTIDE REPEAT PROTEIN 6"/>
    <property type="match status" value="1"/>
</dbReference>
<name>A0A1I4UQ67_9FLAO</name>
<dbReference type="Gene3D" id="1.25.40.10">
    <property type="entry name" value="Tetratricopeptide repeat domain"/>
    <property type="match status" value="1"/>
</dbReference>
<dbReference type="InterPro" id="IPR019734">
    <property type="entry name" value="TPR_rpt"/>
</dbReference>
<dbReference type="InterPro" id="IPR011990">
    <property type="entry name" value="TPR-like_helical_dom_sf"/>
</dbReference>
<keyword evidence="1" id="KW-0677">Repeat</keyword>
<dbReference type="SMART" id="SM00028">
    <property type="entry name" value="TPR"/>
    <property type="match status" value="2"/>
</dbReference>
<evidence type="ECO:0000313" key="4">
    <source>
        <dbReference type="EMBL" id="SFM91112.1"/>
    </source>
</evidence>
<keyword evidence="5" id="KW-1185">Reference proteome</keyword>
<dbReference type="InterPro" id="IPR050498">
    <property type="entry name" value="Ycf3"/>
</dbReference>
<evidence type="ECO:0000256" key="3">
    <source>
        <dbReference type="PROSITE-ProRule" id="PRU00339"/>
    </source>
</evidence>
<organism evidence="4 5">
    <name type="scientific">Algoriella xinjiangensis</name>
    <dbReference type="NCBI Taxonomy" id="684065"/>
    <lineage>
        <taxon>Bacteria</taxon>
        <taxon>Pseudomonadati</taxon>
        <taxon>Bacteroidota</taxon>
        <taxon>Flavobacteriia</taxon>
        <taxon>Flavobacteriales</taxon>
        <taxon>Weeksellaceae</taxon>
        <taxon>Algoriella</taxon>
    </lineage>
</organism>
<dbReference type="OrthoDB" id="7058419at2"/>
<evidence type="ECO:0000313" key="5">
    <source>
        <dbReference type="Proteomes" id="UP000199149"/>
    </source>
</evidence>
<proteinExistence type="predicted"/>
<feature type="repeat" description="TPR" evidence="3">
    <location>
        <begin position="96"/>
        <end position="129"/>
    </location>
</feature>
<evidence type="ECO:0000256" key="2">
    <source>
        <dbReference type="ARBA" id="ARBA00022803"/>
    </source>
</evidence>
<dbReference type="RefSeq" id="WP_092906984.1">
    <property type="nucleotide sequence ID" value="NZ_FOUZ01000004.1"/>
</dbReference>